<keyword evidence="1" id="KW-0812">Transmembrane</keyword>
<keyword evidence="1" id="KW-0472">Membrane</keyword>
<gene>
    <name evidence="2" type="ORF">ACFSUE_14630</name>
</gene>
<dbReference type="RefSeq" id="WP_253065652.1">
    <property type="nucleotide sequence ID" value="NZ_JAMXWM010000059.1"/>
</dbReference>
<evidence type="ECO:0000256" key="1">
    <source>
        <dbReference type="SAM" id="Phobius"/>
    </source>
</evidence>
<comment type="caution">
    <text evidence="2">The sequence shown here is derived from an EMBL/GenBank/DDBJ whole genome shotgun (WGS) entry which is preliminary data.</text>
</comment>
<name>A0ABW5S8H7_9BACL</name>
<evidence type="ECO:0000313" key="2">
    <source>
        <dbReference type="EMBL" id="MFD2694850.1"/>
    </source>
</evidence>
<protein>
    <recommendedName>
        <fullName evidence="4">DUF2273 domain-containing protein</fullName>
    </recommendedName>
</protein>
<evidence type="ECO:0000313" key="3">
    <source>
        <dbReference type="Proteomes" id="UP001597399"/>
    </source>
</evidence>
<feature type="transmembrane region" description="Helical" evidence="1">
    <location>
        <begin position="9"/>
        <end position="27"/>
    </location>
</feature>
<sequence>MNAGKMAKAFWIFMVFLGFTLLLLGFFTGDIMMWLVALAIGILVRYCAYDLLFAKYDQKIAQVRQKYAQRKDGGPS</sequence>
<evidence type="ECO:0008006" key="4">
    <source>
        <dbReference type="Google" id="ProtNLM"/>
    </source>
</evidence>
<proteinExistence type="predicted"/>
<dbReference type="Proteomes" id="UP001597399">
    <property type="component" value="Unassembled WGS sequence"/>
</dbReference>
<dbReference type="EMBL" id="JBHUMQ010000032">
    <property type="protein sequence ID" value="MFD2694850.1"/>
    <property type="molecule type" value="Genomic_DNA"/>
</dbReference>
<accession>A0ABW5S8H7</accession>
<reference evidence="3" key="1">
    <citation type="journal article" date="2019" name="Int. J. Syst. Evol. Microbiol.">
        <title>The Global Catalogue of Microorganisms (GCM) 10K type strain sequencing project: providing services to taxonomists for standard genome sequencing and annotation.</title>
        <authorList>
            <consortium name="The Broad Institute Genomics Platform"/>
            <consortium name="The Broad Institute Genome Sequencing Center for Infectious Disease"/>
            <person name="Wu L."/>
            <person name="Ma J."/>
        </authorList>
    </citation>
    <scope>NUCLEOTIDE SEQUENCE [LARGE SCALE GENOMIC DNA]</scope>
    <source>
        <strain evidence="3">TISTR 2466</strain>
    </source>
</reference>
<organism evidence="2 3">
    <name type="scientific">Sporolactobacillus shoreicorticis</name>
    <dbReference type="NCBI Taxonomy" id="1923877"/>
    <lineage>
        <taxon>Bacteria</taxon>
        <taxon>Bacillati</taxon>
        <taxon>Bacillota</taxon>
        <taxon>Bacilli</taxon>
        <taxon>Bacillales</taxon>
        <taxon>Sporolactobacillaceae</taxon>
        <taxon>Sporolactobacillus</taxon>
    </lineage>
</organism>
<keyword evidence="1" id="KW-1133">Transmembrane helix</keyword>
<feature type="transmembrane region" description="Helical" evidence="1">
    <location>
        <begin position="33"/>
        <end position="54"/>
    </location>
</feature>
<keyword evidence="3" id="KW-1185">Reference proteome</keyword>